<comment type="caution">
    <text evidence="1">The sequence shown here is derived from an EMBL/GenBank/DDBJ whole genome shotgun (WGS) entry which is preliminary data.</text>
</comment>
<evidence type="ECO:0000313" key="1">
    <source>
        <dbReference type="EMBL" id="KAH7542374.1"/>
    </source>
</evidence>
<dbReference type="Proteomes" id="UP000813462">
    <property type="component" value="Unassembled WGS sequence"/>
</dbReference>
<evidence type="ECO:0000313" key="2">
    <source>
        <dbReference type="Proteomes" id="UP000813462"/>
    </source>
</evidence>
<gene>
    <name evidence="1" type="ORF">FEM48_Zijuj02G0066600</name>
</gene>
<protein>
    <submittedName>
        <fullName evidence="1">Uncharacterized protein</fullName>
    </submittedName>
</protein>
<reference evidence="1" key="1">
    <citation type="journal article" date="2021" name="Front. Plant Sci.">
        <title>Chromosome-Scale Genome Assembly for Chinese Sour Jujube and Insights Into Its Genome Evolution and Domestication Signature.</title>
        <authorList>
            <person name="Shen L.-Y."/>
            <person name="Luo H."/>
            <person name="Wang X.-L."/>
            <person name="Wang X.-M."/>
            <person name="Qiu X.-J."/>
            <person name="Liu H."/>
            <person name="Zhou S.-S."/>
            <person name="Jia K.-H."/>
            <person name="Nie S."/>
            <person name="Bao Y.-T."/>
            <person name="Zhang R.-G."/>
            <person name="Yun Q.-Z."/>
            <person name="Chai Y.-H."/>
            <person name="Lu J.-Y."/>
            <person name="Li Y."/>
            <person name="Zhao S.-W."/>
            <person name="Mao J.-F."/>
            <person name="Jia S.-G."/>
            <person name="Mao Y.-M."/>
        </authorList>
    </citation>
    <scope>NUCLEOTIDE SEQUENCE</scope>
    <source>
        <strain evidence="1">AT0</strain>
        <tissue evidence="1">Leaf</tissue>
    </source>
</reference>
<dbReference type="PANTHER" id="PTHR33738">
    <property type="entry name" value="EMB|CAB82975.1"/>
    <property type="match status" value="1"/>
</dbReference>
<accession>A0A978VU79</accession>
<proteinExistence type="predicted"/>
<organism evidence="1 2">
    <name type="scientific">Ziziphus jujuba var. spinosa</name>
    <dbReference type="NCBI Taxonomy" id="714518"/>
    <lineage>
        <taxon>Eukaryota</taxon>
        <taxon>Viridiplantae</taxon>
        <taxon>Streptophyta</taxon>
        <taxon>Embryophyta</taxon>
        <taxon>Tracheophyta</taxon>
        <taxon>Spermatophyta</taxon>
        <taxon>Magnoliopsida</taxon>
        <taxon>eudicotyledons</taxon>
        <taxon>Gunneridae</taxon>
        <taxon>Pentapetalae</taxon>
        <taxon>rosids</taxon>
        <taxon>fabids</taxon>
        <taxon>Rosales</taxon>
        <taxon>Rhamnaceae</taxon>
        <taxon>Paliureae</taxon>
        <taxon>Ziziphus</taxon>
    </lineage>
</organism>
<sequence>MEGQKKGSSSSSFTADLFGAKEYSPPQQSTGLFASIFPPPSKVVGRNSASSELLGSWQKQAPRNQAWNIRQGNSAICSEDACRSIPNKDRSSVLHEERVEPCNLSSSIYYGGQDIYSQSQSTQISGSYPIFKKDEGEDDPNASNSASRGNWWQGIYEKLLFLKSSVSETNNSVSSFYSLQLLNCTYDSLEDFILSV</sequence>
<dbReference type="PANTHER" id="PTHR33738:SF8">
    <property type="entry name" value="OS05G0454500 PROTEIN"/>
    <property type="match status" value="1"/>
</dbReference>
<dbReference type="AlphaFoldDB" id="A0A978VU79"/>
<dbReference type="EMBL" id="JAEACU010000002">
    <property type="protein sequence ID" value="KAH7542374.1"/>
    <property type="molecule type" value="Genomic_DNA"/>
</dbReference>
<name>A0A978VU79_ZIZJJ</name>